<evidence type="ECO:0000259" key="1">
    <source>
        <dbReference type="Pfam" id="PF00144"/>
    </source>
</evidence>
<dbReference type="PANTHER" id="PTHR43283">
    <property type="entry name" value="BETA-LACTAMASE-RELATED"/>
    <property type="match status" value="1"/>
</dbReference>
<gene>
    <name evidence="2" type="ORF">H2LOC_008045</name>
</gene>
<dbReference type="InterPro" id="IPR050789">
    <property type="entry name" value="Diverse_Enzym_Activities"/>
</dbReference>
<dbReference type="Proteomes" id="UP000309061">
    <property type="component" value="Chromosome"/>
</dbReference>
<accession>A0A6B8KB96</accession>
<organism evidence="2 3">
    <name type="scientific">Methylocystis heyeri</name>
    <dbReference type="NCBI Taxonomy" id="391905"/>
    <lineage>
        <taxon>Bacteria</taxon>
        <taxon>Pseudomonadati</taxon>
        <taxon>Pseudomonadota</taxon>
        <taxon>Alphaproteobacteria</taxon>
        <taxon>Hyphomicrobiales</taxon>
        <taxon>Methylocystaceae</taxon>
        <taxon>Methylocystis</taxon>
    </lineage>
</organism>
<keyword evidence="3" id="KW-1185">Reference proteome</keyword>
<evidence type="ECO:0000313" key="2">
    <source>
        <dbReference type="EMBL" id="QGM45654.1"/>
    </source>
</evidence>
<dbReference type="Gene3D" id="3.40.710.10">
    <property type="entry name" value="DD-peptidase/beta-lactamase superfamily"/>
    <property type="match status" value="1"/>
</dbReference>
<dbReference type="InterPro" id="IPR012338">
    <property type="entry name" value="Beta-lactam/transpept-like"/>
</dbReference>
<name>A0A6B8KB96_9HYPH</name>
<sequence length="391" mass="42699">MRNKVCELTFLSLAFFSRLLGSFPRISLSFLTLSLLQACTSIPELKPAAGLGEVLKFLAEKHNICGVAVAVVRAGKVEQTETASACRGLSPIDSNSIFQAASLSKPVFAYVVLKMAQQGKIDLDAPVMRYLPQGYFSRPYPFLSNFDAKTSPVTDPRLSVTTVRMLLNHTSGLPNWSDGPLGFDFTPGSHWQYSGEGYVLLQRAVEAITRTRLDVLMDSYALRPLAMNDSSYVWRSEFEGHFQRGDNGQDNSTLTFSEPIAPATLYTSAKDYGRFIAEVVADKNLIRTTLASAVPVDESLHLSWGLGWGIEQTANDTLIFQWGNNPGYRAFAIASAKTGDGLVILTNSEDGMALAEPITKFVLPGEHPVFRFYMLQEGVAGVLCATLGVCP</sequence>
<dbReference type="OrthoDB" id="5377981at2"/>
<dbReference type="SUPFAM" id="SSF56601">
    <property type="entry name" value="beta-lactamase/transpeptidase-like"/>
    <property type="match status" value="1"/>
</dbReference>
<proteinExistence type="predicted"/>
<keyword evidence="2" id="KW-0378">Hydrolase</keyword>
<feature type="domain" description="Beta-lactamase-related" evidence="1">
    <location>
        <begin position="59"/>
        <end position="353"/>
    </location>
</feature>
<dbReference type="KEGG" id="mhey:H2LOC_008045"/>
<dbReference type="GO" id="GO:0016787">
    <property type="term" value="F:hydrolase activity"/>
    <property type="evidence" value="ECO:0007669"/>
    <property type="project" value="UniProtKB-KW"/>
</dbReference>
<dbReference type="PANTHER" id="PTHR43283:SF18">
    <property type="match status" value="1"/>
</dbReference>
<dbReference type="InterPro" id="IPR001466">
    <property type="entry name" value="Beta-lactam-related"/>
</dbReference>
<dbReference type="EMBL" id="CP046052">
    <property type="protein sequence ID" value="QGM45654.1"/>
    <property type="molecule type" value="Genomic_DNA"/>
</dbReference>
<dbReference type="Pfam" id="PF00144">
    <property type="entry name" value="Beta-lactamase"/>
    <property type="match status" value="1"/>
</dbReference>
<reference evidence="2 3" key="1">
    <citation type="submission" date="2019-11" db="EMBL/GenBank/DDBJ databases">
        <title>The genome sequence of Methylocystis heyeri.</title>
        <authorList>
            <person name="Oshkin I.Y."/>
            <person name="Miroshnikov K."/>
            <person name="Dedysh S.N."/>
        </authorList>
    </citation>
    <scope>NUCLEOTIDE SEQUENCE [LARGE SCALE GENOMIC DNA]</scope>
    <source>
        <strain evidence="2 3">H2</strain>
    </source>
</reference>
<protein>
    <submittedName>
        <fullName evidence="2">Serine hydrolase</fullName>
    </submittedName>
</protein>
<evidence type="ECO:0000313" key="3">
    <source>
        <dbReference type="Proteomes" id="UP000309061"/>
    </source>
</evidence>
<dbReference type="AlphaFoldDB" id="A0A6B8KB96"/>